<sequence length="133" mass="14348">MAAKRPRVSEKKGEIAGTKCHRIGSAHSHMGTAGKDDSIKTWGAKGRPLDKDKWRATLTYPMVVETLDGKEPPSCGKRPRTAGSWPGDQEEQENPPHPGPRGTGTSQLPPLGKGQIKTYRLGRQMGIVGQGPE</sequence>
<proteinExistence type="predicted"/>
<feature type="region of interest" description="Disordered" evidence="1">
    <location>
        <begin position="1"/>
        <end position="47"/>
    </location>
</feature>
<organism evidence="2 3">
    <name type="scientific">Pleurodeles waltl</name>
    <name type="common">Iberian ribbed newt</name>
    <dbReference type="NCBI Taxonomy" id="8319"/>
    <lineage>
        <taxon>Eukaryota</taxon>
        <taxon>Metazoa</taxon>
        <taxon>Chordata</taxon>
        <taxon>Craniata</taxon>
        <taxon>Vertebrata</taxon>
        <taxon>Euteleostomi</taxon>
        <taxon>Amphibia</taxon>
        <taxon>Batrachia</taxon>
        <taxon>Caudata</taxon>
        <taxon>Salamandroidea</taxon>
        <taxon>Salamandridae</taxon>
        <taxon>Pleurodelinae</taxon>
        <taxon>Pleurodeles</taxon>
    </lineage>
</organism>
<dbReference type="EMBL" id="JANPWB010000008">
    <property type="protein sequence ID" value="KAJ1165441.1"/>
    <property type="molecule type" value="Genomic_DNA"/>
</dbReference>
<evidence type="ECO:0000313" key="3">
    <source>
        <dbReference type="Proteomes" id="UP001066276"/>
    </source>
</evidence>
<reference evidence="2" key="1">
    <citation type="journal article" date="2022" name="bioRxiv">
        <title>Sequencing and chromosome-scale assembly of the giantPleurodeles waltlgenome.</title>
        <authorList>
            <person name="Brown T."/>
            <person name="Elewa A."/>
            <person name="Iarovenko S."/>
            <person name="Subramanian E."/>
            <person name="Araus A.J."/>
            <person name="Petzold A."/>
            <person name="Susuki M."/>
            <person name="Suzuki K.-i.T."/>
            <person name="Hayashi T."/>
            <person name="Toyoda A."/>
            <person name="Oliveira C."/>
            <person name="Osipova E."/>
            <person name="Leigh N.D."/>
            <person name="Simon A."/>
            <person name="Yun M.H."/>
        </authorList>
    </citation>
    <scope>NUCLEOTIDE SEQUENCE</scope>
    <source>
        <strain evidence="2">20211129_DDA</strain>
        <tissue evidence="2">Liver</tissue>
    </source>
</reference>
<feature type="region of interest" description="Disordered" evidence="1">
    <location>
        <begin position="66"/>
        <end position="133"/>
    </location>
</feature>
<evidence type="ECO:0000256" key="1">
    <source>
        <dbReference type="SAM" id="MobiDB-lite"/>
    </source>
</evidence>
<name>A0AAV7SN35_PLEWA</name>
<gene>
    <name evidence="2" type="ORF">NDU88_005869</name>
</gene>
<evidence type="ECO:0000313" key="2">
    <source>
        <dbReference type="EMBL" id="KAJ1165441.1"/>
    </source>
</evidence>
<comment type="caution">
    <text evidence="2">The sequence shown here is derived from an EMBL/GenBank/DDBJ whole genome shotgun (WGS) entry which is preliminary data.</text>
</comment>
<protein>
    <submittedName>
        <fullName evidence="2">Uncharacterized protein</fullName>
    </submittedName>
</protein>
<keyword evidence="3" id="KW-1185">Reference proteome</keyword>
<dbReference type="Proteomes" id="UP001066276">
    <property type="component" value="Chromosome 4_2"/>
</dbReference>
<dbReference type="AlphaFoldDB" id="A0AAV7SN35"/>
<accession>A0AAV7SN35</accession>